<evidence type="ECO:0000259" key="5">
    <source>
        <dbReference type="PROSITE" id="PS51721"/>
    </source>
</evidence>
<dbReference type="AlphaFoldDB" id="A0A330LSV1"/>
<feature type="domain" description="CP-type G" evidence="5">
    <location>
        <begin position="114"/>
        <end position="274"/>
    </location>
</feature>
<organism evidence="6 7">
    <name type="scientific">Moritella yayanosii</name>
    <dbReference type="NCBI Taxonomy" id="69539"/>
    <lineage>
        <taxon>Bacteria</taxon>
        <taxon>Pseudomonadati</taxon>
        <taxon>Pseudomonadota</taxon>
        <taxon>Gammaproteobacteria</taxon>
        <taxon>Alteromonadales</taxon>
        <taxon>Moritellaceae</taxon>
        <taxon>Moritella</taxon>
    </lineage>
</organism>
<dbReference type="NCBIfam" id="TIGR00157">
    <property type="entry name" value="ribosome small subunit-dependent GTPase A"/>
    <property type="match status" value="1"/>
</dbReference>
<keyword evidence="3" id="KW-0694">RNA-binding</keyword>
<keyword evidence="7" id="KW-1185">Reference proteome</keyword>
<dbReference type="GO" id="GO:0005525">
    <property type="term" value="F:GTP binding"/>
    <property type="evidence" value="ECO:0007669"/>
    <property type="project" value="UniProtKB-UniRule"/>
</dbReference>
<feature type="binding site" evidence="3">
    <location>
        <position position="298"/>
    </location>
    <ligand>
        <name>Zn(2+)</name>
        <dbReference type="ChEBI" id="CHEBI:29105"/>
    </ligand>
</feature>
<dbReference type="EC" id="3.6.1.-" evidence="3"/>
<keyword evidence="3" id="KW-0963">Cytoplasm</keyword>
<dbReference type="Pfam" id="PF03193">
    <property type="entry name" value="RsgA_GTPase"/>
    <property type="match status" value="1"/>
</dbReference>
<keyword evidence="3" id="KW-0862">Zinc</keyword>
<evidence type="ECO:0000313" key="6">
    <source>
        <dbReference type="EMBL" id="SQD79051.1"/>
    </source>
</evidence>
<dbReference type="PROSITE" id="PS50936">
    <property type="entry name" value="ENGC_GTPASE"/>
    <property type="match status" value="1"/>
</dbReference>
<dbReference type="GO" id="GO:0019843">
    <property type="term" value="F:rRNA binding"/>
    <property type="evidence" value="ECO:0007669"/>
    <property type="project" value="UniProtKB-KW"/>
</dbReference>
<feature type="binding site" evidence="3">
    <location>
        <begin position="162"/>
        <end position="165"/>
    </location>
    <ligand>
        <name>GTP</name>
        <dbReference type="ChEBI" id="CHEBI:37565"/>
    </ligand>
</feature>
<dbReference type="GO" id="GO:0003924">
    <property type="term" value="F:GTPase activity"/>
    <property type="evidence" value="ECO:0007669"/>
    <property type="project" value="UniProtKB-UniRule"/>
</dbReference>
<dbReference type="EMBL" id="LS483250">
    <property type="protein sequence ID" value="SQD79051.1"/>
    <property type="molecule type" value="Genomic_DNA"/>
</dbReference>
<dbReference type="Gene3D" id="1.10.40.50">
    <property type="entry name" value="Probable gtpase engc, domain 3"/>
    <property type="match status" value="1"/>
</dbReference>
<dbReference type="PROSITE" id="PS51721">
    <property type="entry name" value="G_CP"/>
    <property type="match status" value="1"/>
</dbReference>
<comment type="similarity">
    <text evidence="3">Belongs to the TRAFAC class YlqF/YawG GTPase family. RsgA subfamily.</text>
</comment>
<dbReference type="PANTHER" id="PTHR32120:SF11">
    <property type="entry name" value="SMALL RIBOSOMAL SUBUNIT BIOGENESIS GTPASE RSGA 1, MITOCHONDRIAL-RELATED"/>
    <property type="match status" value="1"/>
</dbReference>
<comment type="cofactor">
    <cofactor evidence="3">
        <name>Zn(2+)</name>
        <dbReference type="ChEBI" id="CHEBI:29105"/>
    </cofactor>
    <text evidence="3">Binds 1 zinc ion per subunit.</text>
</comment>
<evidence type="ECO:0000313" key="7">
    <source>
        <dbReference type="Proteomes" id="UP000250163"/>
    </source>
</evidence>
<dbReference type="InterPro" id="IPR012340">
    <property type="entry name" value="NA-bd_OB-fold"/>
</dbReference>
<dbReference type="GO" id="GO:0042274">
    <property type="term" value="P:ribosomal small subunit biogenesis"/>
    <property type="evidence" value="ECO:0007669"/>
    <property type="project" value="UniProtKB-UniRule"/>
</dbReference>
<comment type="subcellular location">
    <subcellularLocation>
        <location evidence="3">Cytoplasm</location>
    </subcellularLocation>
</comment>
<keyword evidence="1 3" id="KW-0547">Nucleotide-binding</keyword>
<keyword evidence="3" id="KW-0690">Ribosome biogenesis</keyword>
<reference evidence="7" key="1">
    <citation type="submission" date="2018-05" db="EMBL/GenBank/DDBJ databases">
        <authorList>
            <person name="Cea G.-C."/>
            <person name="William W."/>
        </authorList>
    </citation>
    <scope>NUCLEOTIDE SEQUENCE [LARGE SCALE GENOMIC DNA]</scope>
    <source>
        <strain evidence="7">DB21MT 5</strain>
    </source>
</reference>
<protein>
    <recommendedName>
        <fullName evidence="3">Small ribosomal subunit biogenesis GTPase RsgA</fullName>
        <ecNumber evidence="3">3.6.1.-</ecNumber>
    </recommendedName>
</protein>
<feature type="binding site" evidence="3">
    <location>
        <position position="305"/>
    </location>
    <ligand>
        <name>Zn(2+)</name>
        <dbReference type="ChEBI" id="CHEBI:29105"/>
    </ligand>
</feature>
<evidence type="ECO:0000256" key="2">
    <source>
        <dbReference type="ARBA" id="ARBA00023134"/>
    </source>
</evidence>
<feature type="binding site" evidence="3">
    <location>
        <begin position="216"/>
        <end position="224"/>
    </location>
    <ligand>
        <name>GTP</name>
        <dbReference type="ChEBI" id="CHEBI:37565"/>
    </ligand>
</feature>
<dbReference type="HAMAP" id="MF_01820">
    <property type="entry name" value="GTPase_RsgA"/>
    <property type="match status" value="1"/>
</dbReference>
<comment type="function">
    <text evidence="3">One of several proteins that assist in the late maturation steps of the functional core of the 30S ribosomal subunit. Helps release RbfA from mature subunits. May play a role in the assembly of ribosomal proteins into the subunit. Circularly permuted GTPase that catalyzes slow GTP hydrolysis, GTPase activity is stimulated by the 30S ribosomal subunit.</text>
</comment>
<dbReference type="PANTHER" id="PTHR32120">
    <property type="entry name" value="SMALL RIBOSOMAL SUBUNIT BIOGENESIS GTPASE RSGA"/>
    <property type="match status" value="1"/>
</dbReference>
<name>A0A330LSV1_9GAMM</name>
<dbReference type="KEGG" id="mya:MORIYA_2575"/>
<dbReference type="InterPro" id="IPR004881">
    <property type="entry name" value="Ribosome_biogen_GTPase_RsgA"/>
</dbReference>
<dbReference type="Gene3D" id="2.40.50.140">
    <property type="entry name" value="Nucleic acid-binding proteins"/>
    <property type="match status" value="1"/>
</dbReference>
<dbReference type="InterPro" id="IPR027417">
    <property type="entry name" value="P-loop_NTPase"/>
</dbReference>
<dbReference type="SUPFAM" id="SSF52540">
    <property type="entry name" value="P-loop containing nucleoside triphosphate hydrolases"/>
    <property type="match status" value="1"/>
</dbReference>
<keyword evidence="3 6" id="KW-0378">Hydrolase</keyword>
<feature type="binding site" evidence="3">
    <location>
        <position position="311"/>
    </location>
    <ligand>
        <name>Zn(2+)</name>
        <dbReference type="ChEBI" id="CHEBI:29105"/>
    </ligand>
</feature>
<keyword evidence="3" id="KW-0479">Metal-binding</keyword>
<proteinExistence type="inferred from homology"/>
<dbReference type="Proteomes" id="UP000250163">
    <property type="component" value="Chromosome MORIYA"/>
</dbReference>
<keyword evidence="2 3" id="KW-0342">GTP-binding</keyword>
<feature type="binding site" evidence="3">
    <location>
        <position position="303"/>
    </location>
    <ligand>
        <name>Zn(2+)</name>
        <dbReference type="ChEBI" id="CHEBI:29105"/>
    </ligand>
</feature>
<evidence type="ECO:0000259" key="4">
    <source>
        <dbReference type="PROSITE" id="PS50936"/>
    </source>
</evidence>
<gene>
    <name evidence="3 6" type="primary">rsgA</name>
    <name evidence="6" type="ORF">MORIYA_2575</name>
</gene>
<dbReference type="CDD" id="cd01854">
    <property type="entry name" value="YjeQ_EngC"/>
    <property type="match status" value="1"/>
</dbReference>
<dbReference type="InterPro" id="IPR030378">
    <property type="entry name" value="G_CP_dom"/>
</dbReference>
<feature type="domain" description="EngC GTPase" evidence="4">
    <location>
        <begin position="123"/>
        <end position="272"/>
    </location>
</feature>
<dbReference type="NCBIfam" id="NF008931">
    <property type="entry name" value="PRK12288.1"/>
    <property type="match status" value="1"/>
</dbReference>
<evidence type="ECO:0000256" key="3">
    <source>
        <dbReference type="HAMAP-Rule" id="MF_01820"/>
    </source>
</evidence>
<dbReference type="GO" id="GO:0005737">
    <property type="term" value="C:cytoplasm"/>
    <property type="evidence" value="ECO:0007669"/>
    <property type="project" value="UniProtKB-SubCell"/>
</dbReference>
<accession>A0A330LSV1</accession>
<dbReference type="InterPro" id="IPR010914">
    <property type="entry name" value="RsgA_GTPase_dom"/>
</dbReference>
<sequence>MNLPVAKKKHLTQGQIRRVRSNQTKRLTKPDTREWDDALLGKKQEGVIISRFGQHADVEDENGIIHRCNLRRSIASLVTGDRVVWRLGNEQLQGISGIIEAVHERRSVLTRPDFYDGIKPIAANIDQIVIVSSVVPEFSTNIIDRYIVAAEDVKIRPVILLNKIDLLSPNELFTINQQLQTYRDIGYEVWQVSSTEGKGLDGLQSLLKDNTTIFVGQSGVGKSSLVNALMPELHIQVGDVSVKSGLGTHTTTTARLYHFPSGGDLIDSPGVREFSLWHMKPEEIANGFIEFRDFLGECRFRDCKHKNDPGCALQDAVAKGKIKKVRFNNYVRILETMLDNRPDRHIPVRK</sequence>
<dbReference type="GO" id="GO:0046872">
    <property type="term" value="F:metal ion binding"/>
    <property type="evidence" value="ECO:0007669"/>
    <property type="project" value="UniProtKB-KW"/>
</dbReference>
<keyword evidence="3" id="KW-0699">rRNA-binding</keyword>
<comment type="subunit">
    <text evidence="3">Monomer. Associates with 30S ribosomal subunit, binds 16S rRNA.</text>
</comment>
<dbReference type="Gene3D" id="3.40.50.300">
    <property type="entry name" value="P-loop containing nucleotide triphosphate hydrolases"/>
    <property type="match status" value="1"/>
</dbReference>
<evidence type="ECO:0000256" key="1">
    <source>
        <dbReference type="ARBA" id="ARBA00022741"/>
    </source>
</evidence>